<sequence>MFAPSSEHAFKVGESPGPNMPYSRDLASNYGRFESFTMKRAELCFLVSLVKMKFFVDIIIKDVLFSHGLDLTHYLEQDGVKSNKSLPYWSIFWRYFIADFLFSYLIVTTAVVGVWRGTWDYSTYYLDQLAFQGEKYKSLIFVFVIGFVGIQFVQTSHFIFKKYTLKQKSKLNYRFNSKLFSLFWGVMDIYFWRGVWETIDYVFLPYTIKPILGSFTLLIGVFALTMTKSFRSSLSLPTGITLDDESNRVYAYTYYETNAESSVFLIIKDSLVSTILEGFVVASWHGIWVLTDVFSYDYLGLSNITVALSSYSMGLGIGIVCLYAQFPFYHTIWANDQKSAFSKYFTNFLFTLISLVSTVWTFRGVWYSYDAFFLTIDRNSSLVLAQLIGLLTLFSINCGSCLHAGIIRDLDEKDGLITPYHYFSYYFFRELTEKDAENEHSNDSKFVS</sequence>
<proteinExistence type="predicted"/>
<accession>A0A7R8CL11</accession>
<evidence type="ECO:0000313" key="2">
    <source>
        <dbReference type="Proteomes" id="UP000675881"/>
    </source>
</evidence>
<dbReference type="InterPro" id="IPR032751">
    <property type="entry name" value="Fuseless"/>
</dbReference>
<reference evidence="1" key="1">
    <citation type="submission" date="2021-02" db="EMBL/GenBank/DDBJ databases">
        <authorList>
            <person name="Bekaert M."/>
        </authorList>
    </citation>
    <scope>NUCLEOTIDE SEQUENCE</scope>
    <source>
        <strain evidence="1">IoA-00</strain>
    </source>
</reference>
<keyword evidence="2" id="KW-1185">Reference proteome</keyword>
<organism evidence="1 2">
    <name type="scientific">Lepeophtheirus salmonis</name>
    <name type="common">Salmon louse</name>
    <name type="synonym">Caligus salmonis</name>
    <dbReference type="NCBI Taxonomy" id="72036"/>
    <lineage>
        <taxon>Eukaryota</taxon>
        <taxon>Metazoa</taxon>
        <taxon>Ecdysozoa</taxon>
        <taxon>Arthropoda</taxon>
        <taxon>Crustacea</taxon>
        <taxon>Multicrustacea</taxon>
        <taxon>Hexanauplia</taxon>
        <taxon>Copepoda</taxon>
        <taxon>Siphonostomatoida</taxon>
        <taxon>Caligidae</taxon>
        <taxon>Lepeophtheirus</taxon>
    </lineage>
</organism>
<evidence type="ECO:0000313" key="1">
    <source>
        <dbReference type="EMBL" id="CAF2851668.1"/>
    </source>
</evidence>
<protein>
    <submittedName>
        <fullName evidence="1">(salmon louse) hypothetical protein</fullName>
    </submittedName>
</protein>
<dbReference type="PANTHER" id="PTHR35270:SF2">
    <property type="entry name" value="FUSELESS, ISOFORM A"/>
    <property type="match status" value="1"/>
</dbReference>
<dbReference type="EMBL" id="HG994593">
    <property type="protein sequence ID" value="CAF2851668.1"/>
    <property type="molecule type" value="Genomic_DNA"/>
</dbReference>
<dbReference type="Proteomes" id="UP000675881">
    <property type="component" value="Chromosome 14"/>
</dbReference>
<dbReference type="Pfam" id="PF15993">
    <property type="entry name" value="Fuseless"/>
    <property type="match status" value="1"/>
</dbReference>
<name>A0A7R8CL11_LEPSM</name>
<dbReference type="AlphaFoldDB" id="A0A7R8CL11"/>
<gene>
    <name evidence="1" type="ORF">LSAA_4923</name>
</gene>
<dbReference type="OrthoDB" id="45313at2759"/>
<dbReference type="PANTHER" id="PTHR35270">
    <property type="entry name" value="FUSELESS, ISOFORM A"/>
    <property type="match status" value="1"/>
</dbReference>